<reference evidence="5" key="1">
    <citation type="submission" date="2025-08" db="UniProtKB">
        <authorList>
            <consortium name="RefSeq"/>
        </authorList>
    </citation>
    <scope>IDENTIFICATION</scope>
    <source>
        <tissue evidence="5">Tentacle</tissue>
    </source>
</reference>
<comment type="similarity">
    <text evidence="1">Belongs to the bacterial ribosomal protein bS6 family.</text>
</comment>
<evidence type="ECO:0000256" key="3">
    <source>
        <dbReference type="ARBA" id="ARBA00035365"/>
    </source>
</evidence>
<dbReference type="GO" id="GO:0003735">
    <property type="term" value="F:structural constituent of ribosome"/>
    <property type="evidence" value="ECO:0007669"/>
    <property type="project" value="InterPro"/>
</dbReference>
<dbReference type="PANTHER" id="PTHR21011">
    <property type="entry name" value="MITOCHONDRIAL 28S RIBOSOMAL PROTEIN S6"/>
    <property type="match status" value="1"/>
</dbReference>
<dbReference type="Gene3D" id="3.30.70.60">
    <property type="match status" value="1"/>
</dbReference>
<keyword evidence="4" id="KW-1185">Reference proteome</keyword>
<dbReference type="KEGG" id="aten:116292667"/>
<dbReference type="Pfam" id="PF01250">
    <property type="entry name" value="Ribosomal_S6"/>
    <property type="match status" value="1"/>
</dbReference>
<dbReference type="CDD" id="cd15465">
    <property type="entry name" value="bS6_mito"/>
    <property type="match status" value="1"/>
</dbReference>
<dbReference type="InterPro" id="IPR000529">
    <property type="entry name" value="Ribosomal_bS6"/>
</dbReference>
<evidence type="ECO:0000313" key="4">
    <source>
        <dbReference type="Proteomes" id="UP000515163"/>
    </source>
</evidence>
<dbReference type="GO" id="GO:0005763">
    <property type="term" value="C:mitochondrial small ribosomal subunit"/>
    <property type="evidence" value="ECO:0007669"/>
    <property type="project" value="TreeGrafter"/>
</dbReference>
<dbReference type="OrthoDB" id="268530at2759"/>
<dbReference type="AlphaFoldDB" id="A0A6P8HTC0"/>
<dbReference type="NCBIfam" id="TIGR00166">
    <property type="entry name" value="S6"/>
    <property type="match status" value="1"/>
</dbReference>
<gene>
    <name evidence="5" type="primary">LOC116292667</name>
</gene>
<dbReference type="Proteomes" id="UP000515163">
    <property type="component" value="Unplaced"/>
</dbReference>
<sequence length="139" mass="16679">MPRYDLVLISRILNRGNYFCKYWNIFFRGKREGYVNLLRQTCKSIMDKGGVVRKLENLGQQKLPYRMRAHADWHNHGRYFLLDFDISDKHLSQLGKELKMDPDVIRPRVVKTQSRYDSRKHEHPLLECWKSYNPPNAVN</sequence>
<dbReference type="FunCoup" id="A0A6P8HTC0">
    <property type="interactions" value="962"/>
</dbReference>
<evidence type="ECO:0000256" key="2">
    <source>
        <dbReference type="ARBA" id="ARBA00035170"/>
    </source>
</evidence>
<evidence type="ECO:0000256" key="1">
    <source>
        <dbReference type="ARBA" id="ARBA00009512"/>
    </source>
</evidence>
<evidence type="ECO:0000313" key="5">
    <source>
        <dbReference type="RefSeq" id="XP_031555882.1"/>
    </source>
</evidence>
<dbReference type="GeneID" id="116292667"/>
<proteinExistence type="inferred from homology"/>
<dbReference type="InParanoid" id="A0A6P8HTC0"/>
<accession>A0A6P8HTC0</accession>
<dbReference type="RefSeq" id="XP_031555882.1">
    <property type="nucleotide sequence ID" value="XM_031700022.1"/>
</dbReference>
<dbReference type="InterPro" id="IPR035980">
    <property type="entry name" value="Ribosomal_bS6_sf"/>
</dbReference>
<protein>
    <recommendedName>
        <fullName evidence="2">Small ribosomal subunit protein bS6m</fullName>
    </recommendedName>
    <alternativeName>
        <fullName evidence="3">28S ribosomal protein S6, mitochondrial</fullName>
    </alternativeName>
</protein>
<dbReference type="InterPro" id="IPR014717">
    <property type="entry name" value="Transl_elong_EF1B/ribsomal_bS6"/>
</dbReference>
<dbReference type="SUPFAM" id="SSF54995">
    <property type="entry name" value="Ribosomal protein S6"/>
    <property type="match status" value="1"/>
</dbReference>
<dbReference type="PANTHER" id="PTHR21011:SF1">
    <property type="entry name" value="SMALL RIBOSOMAL SUBUNIT PROTEIN BS6M"/>
    <property type="match status" value="1"/>
</dbReference>
<name>A0A6P8HTC0_ACTTE</name>
<dbReference type="GO" id="GO:0006412">
    <property type="term" value="P:translation"/>
    <property type="evidence" value="ECO:0007669"/>
    <property type="project" value="InterPro"/>
</dbReference>
<dbReference type="GO" id="GO:0070181">
    <property type="term" value="F:small ribosomal subunit rRNA binding"/>
    <property type="evidence" value="ECO:0007669"/>
    <property type="project" value="TreeGrafter"/>
</dbReference>
<organism evidence="4 5">
    <name type="scientific">Actinia tenebrosa</name>
    <name type="common">Australian red waratah sea anemone</name>
    <dbReference type="NCBI Taxonomy" id="6105"/>
    <lineage>
        <taxon>Eukaryota</taxon>
        <taxon>Metazoa</taxon>
        <taxon>Cnidaria</taxon>
        <taxon>Anthozoa</taxon>
        <taxon>Hexacorallia</taxon>
        <taxon>Actiniaria</taxon>
        <taxon>Actiniidae</taxon>
        <taxon>Actinia</taxon>
    </lineage>
</organism>